<evidence type="ECO:0000256" key="2">
    <source>
        <dbReference type="ARBA" id="ARBA00022723"/>
    </source>
</evidence>
<organism evidence="6 7">
    <name type="scientific">Nitrospina watsonii</name>
    <dbReference type="NCBI Taxonomy" id="1323948"/>
    <lineage>
        <taxon>Bacteria</taxon>
        <taxon>Pseudomonadati</taxon>
        <taxon>Nitrospinota/Tectimicrobiota group</taxon>
        <taxon>Nitrospinota</taxon>
        <taxon>Nitrospinia</taxon>
        <taxon>Nitrospinales</taxon>
        <taxon>Nitrospinaceae</taxon>
        <taxon>Nitrospina</taxon>
    </lineage>
</organism>
<dbReference type="SMART" id="SM00704">
    <property type="entry name" value="ZnF_CDGSH"/>
    <property type="match status" value="2"/>
</dbReference>
<keyword evidence="3" id="KW-0408">Iron</keyword>
<proteinExistence type="predicted"/>
<dbReference type="PANTHER" id="PTHR46491">
    <property type="entry name" value="CDGSH IRON SULFUR DOMAIN PROTEIN HOMOLOG"/>
    <property type="match status" value="1"/>
</dbReference>
<reference evidence="6 7" key="1">
    <citation type="submission" date="2022-09" db="EMBL/GenBank/DDBJ databases">
        <authorList>
            <person name="Kop L."/>
        </authorList>
    </citation>
    <scope>NUCLEOTIDE SEQUENCE [LARGE SCALE GENOMIC DNA]</scope>
    <source>
        <strain evidence="6 7">347</strain>
    </source>
</reference>
<feature type="domain" description="Iron-binding zinc finger CDGSH type" evidence="5">
    <location>
        <begin position="42"/>
        <end position="76"/>
    </location>
</feature>
<keyword evidence="7" id="KW-1185">Reference proteome</keyword>
<evidence type="ECO:0000256" key="3">
    <source>
        <dbReference type="ARBA" id="ARBA00023004"/>
    </source>
</evidence>
<dbReference type="PANTHER" id="PTHR46491:SF3">
    <property type="entry name" value="CDGSH IRON-SULFUR DOMAIN-CONTAINING PROTEIN 3, MITOCHONDRIAL"/>
    <property type="match status" value="1"/>
</dbReference>
<gene>
    <name evidence="6" type="ORF">NSPWAT_2359</name>
</gene>
<keyword evidence="1" id="KW-0001">2Fe-2S</keyword>
<dbReference type="RefSeq" id="WP_282012063.1">
    <property type="nucleotide sequence ID" value="NZ_OX336137.1"/>
</dbReference>
<name>A0ABN8W4Y8_9BACT</name>
<dbReference type="InterPro" id="IPR052950">
    <property type="entry name" value="CISD"/>
</dbReference>
<dbReference type="EMBL" id="OX336137">
    <property type="protein sequence ID" value="CAI2719215.1"/>
    <property type="molecule type" value="Genomic_DNA"/>
</dbReference>
<evidence type="ECO:0000313" key="7">
    <source>
        <dbReference type="Proteomes" id="UP001157733"/>
    </source>
</evidence>
<keyword evidence="4" id="KW-0411">Iron-sulfur</keyword>
<protein>
    <submittedName>
        <fullName evidence="6">Zinc finger, CDGSH-type</fullName>
    </submittedName>
</protein>
<dbReference type="InterPro" id="IPR018967">
    <property type="entry name" value="FeS-contain_CDGSH-typ"/>
</dbReference>
<dbReference type="Proteomes" id="UP001157733">
    <property type="component" value="Chromosome"/>
</dbReference>
<sequence length="76" mass="8412">MPYQNKPLYVNETPGTKYYCTCGESENKPYCDGSHDRKNTGKSPAEVTLDRPRRVTICDCGLTQTSPVCDGAHKNA</sequence>
<dbReference type="InterPro" id="IPR042216">
    <property type="entry name" value="MitoNEET_CISD"/>
</dbReference>
<evidence type="ECO:0000256" key="4">
    <source>
        <dbReference type="ARBA" id="ARBA00023014"/>
    </source>
</evidence>
<evidence type="ECO:0000256" key="1">
    <source>
        <dbReference type="ARBA" id="ARBA00022714"/>
    </source>
</evidence>
<evidence type="ECO:0000259" key="5">
    <source>
        <dbReference type="SMART" id="SM00704"/>
    </source>
</evidence>
<dbReference type="Gene3D" id="3.40.5.90">
    <property type="entry name" value="CDGSH iron-sulfur domain, mitoNEET-type"/>
    <property type="match status" value="2"/>
</dbReference>
<feature type="domain" description="Iron-binding zinc finger CDGSH type" evidence="5">
    <location>
        <begin position="5"/>
        <end position="41"/>
    </location>
</feature>
<evidence type="ECO:0000313" key="6">
    <source>
        <dbReference type="EMBL" id="CAI2719215.1"/>
    </source>
</evidence>
<accession>A0ABN8W4Y8</accession>
<keyword evidence="2" id="KW-0479">Metal-binding</keyword>
<dbReference type="Pfam" id="PF09360">
    <property type="entry name" value="zf-CDGSH"/>
    <property type="match status" value="2"/>
</dbReference>